<dbReference type="Pfam" id="PF13585">
    <property type="entry name" value="CHU_C"/>
    <property type="match status" value="1"/>
</dbReference>
<evidence type="ECO:0000313" key="2">
    <source>
        <dbReference type="EMBL" id="ABG59488.1"/>
    </source>
</evidence>
<dbReference type="Pfam" id="PF13573">
    <property type="entry name" value="SprB"/>
    <property type="match status" value="24"/>
</dbReference>
<keyword evidence="2" id="KW-0326">Glycosidase</keyword>
<name>A0A6N4SSY4_CYTH3</name>
<dbReference type="GO" id="GO:0016798">
    <property type="term" value="F:hydrolase activity, acting on glycosyl bonds"/>
    <property type="evidence" value="ECO:0007669"/>
    <property type="project" value="UniProtKB-KW"/>
</dbReference>
<gene>
    <name evidence="2" type="ordered locus">CHU_2225</name>
</gene>
<evidence type="ECO:0000256" key="1">
    <source>
        <dbReference type="SAM" id="SignalP"/>
    </source>
</evidence>
<dbReference type="EC" id="3.2.1.-" evidence="2"/>
<organism evidence="2 3">
    <name type="scientific">Cytophaga hutchinsonii (strain ATCC 33406 / DSM 1761 / CIP 103989 / NBRC 15051 / NCIMB 9469 / D465)</name>
    <dbReference type="NCBI Taxonomy" id="269798"/>
    <lineage>
        <taxon>Bacteria</taxon>
        <taxon>Pseudomonadati</taxon>
        <taxon>Bacteroidota</taxon>
        <taxon>Cytophagia</taxon>
        <taxon>Cytophagales</taxon>
        <taxon>Cytophagaceae</taxon>
        <taxon>Cytophaga</taxon>
    </lineage>
</organism>
<dbReference type="RefSeq" id="WP_011585605.1">
    <property type="nucleotide sequence ID" value="NC_008255.1"/>
</dbReference>
<dbReference type="KEGG" id="chu:CHU_2225"/>
<dbReference type="Proteomes" id="UP000001822">
    <property type="component" value="Chromosome"/>
</dbReference>
<reference evidence="2 3" key="1">
    <citation type="journal article" date="2007" name="Appl. Environ. Microbiol.">
        <title>Genome sequence of the cellulolytic gliding bacterium Cytophaga hutchinsonii.</title>
        <authorList>
            <person name="Xie G."/>
            <person name="Bruce D.C."/>
            <person name="Challacombe J.F."/>
            <person name="Chertkov O."/>
            <person name="Detter J.C."/>
            <person name="Gilna P."/>
            <person name="Han C.S."/>
            <person name="Lucas S."/>
            <person name="Misra M."/>
            <person name="Myers G.L."/>
            <person name="Richardson P."/>
            <person name="Tapia R."/>
            <person name="Thayer N."/>
            <person name="Thompson L.S."/>
            <person name="Brettin T.S."/>
            <person name="Henrissat B."/>
            <person name="Wilson D.B."/>
            <person name="McBride M.J."/>
        </authorList>
    </citation>
    <scope>NUCLEOTIDE SEQUENCE [LARGE SCALE GENOMIC DNA]</scope>
    <source>
        <strain evidence="3">ATCC 33406 / DSM 1761 / CIP 103989 / NBRC 15051 / NCIMB 9469 / D465</strain>
    </source>
</reference>
<feature type="chain" id="PRO_5026836373" evidence="1">
    <location>
        <begin position="31"/>
        <end position="2402"/>
    </location>
</feature>
<protein>
    <submittedName>
        <fullName evidence="2">CHU large protein</fullName>
        <ecNumber evidence="2">3.2.1.-</ecNumber>
    </submittedName>
</protein>
<dbReference type="Gene3D" id="2.60.40.740">
    <property type="match status" value="15"/>
</dbReference>
<keyword evidence="1" id="KW-0732">Signal</keyword>
<keyword evidence="3" id="KW-1185">Reference proteome</keyword>
<dbReference type="InterPro" id="IPR025667">
    <property type="entry name" value="SprB_repeat"/>
</dbReference>
<proteinExistence type="predicted"/>
<keyword evidence="2" id="KW-0378">Hydrolase</keyword>
<dbReference type="EMBL" id="CP000383">
    <property type="protein sequence ID" value="ABG59488.1"/>
    <property type="molecule type" value="Genomic_DNA"/>
</dbReference>
<accession>A0A6N4SSY4</accession>
<feature type="signal peptide" evidence="1">
    <location>
        <begin position="1"/>
        <end position="30"/>
    </location>
</feature>
<sequence length="2402" mass="245714">MNNLIKIFVHFFTLALCVCVIAFNAFDSYAQCNPSIKVTVTTQNLRCNGDNSGSIIVSITGGVPSTGNNYNYSLFSGIISPIIVNNYPLNNYSFTNLPAFDNYLLVVQVPLAGGGFTVCPTSISLTEPAALSISTGPIQSVSCHGGNDGAIDAVVTGGPTMPYTYSWSNGATTEDISGLTAGDYTLTITDGNGCKLSRTFTVTEPAPINANAVITNVSCKNGNSGSINISPTGGSLPYKSFAWSNGAATEDISGLTAGSYTVTITDNKDCKQAFTFNVTEPATVITATTNITNITCNGSSTGAIDVTTSGGTAPYTYLWNNGATTEDLSAVAAGTYSVTITDQNGCSTVISSLTITQTTPISVTATPTPITCNGSSTGAIAINPTGGNAPYTFLWTNGTTAQNLTNAPAGTYSVTITDNSTCSKTFGPFTITQPAAISATATPVNASCNGKPDGAITLMPAGGTAPYTYSWSNGATTKDVSGLVSGTYTVTITDNNTCSKVLGPFTITQPAAITATGTVTNPLCNGVPTGAITISTPAGGTAPYTYSWNTGATTKDLSGLTAGTYILTITDQKGCSSVLPAFTITQPTAISATTSITNITCNGSSTGAIDVTTSGGTAPYTYLWNNGATTEDLSAVAAGTYSVTITDQNGCSTVISSLTITQTTPISVTATPTPITCNGSSTGAIAINPTGGNAPYTFLWTNGTTAQNLTNAPAGTYSVTITDNSTCSKTFGPFTITQPAAISATATPVNASCNGKPDGAITLMPAGGTAPYTYSWSNGATTKDVSGLVSGTYTVTITDNNTCSKVLGPFTITQPAAITATGTVTNPLCNGVPTGAITISTPAGGTAPYTYSWNTGATTKDLSGLTAGTYILTITDQKGCSSVLPAFTITQPTAISATTSITNITCNGSSTGAIDVTTSGGTAPYTYLWNNGVTAKDLSAVTAGNYSVTITDKNGCSVSIGPLTISQNPPINLTASPTITNVLCNGNSTGSIVINPSGGNAPYTFSWTNGTTAQNLTNAPAGTYSVTITDNTTCSRTFGPYTITEPIAISATATPVSVSCNGKPDGSITLTPAGGTAPYTYSWSNGATTKDVSGLAAGTYTVTITDNNTCSKAFGPFTITQPVAISATGTVSNITCNGSSTGSITITAPTGGAAPYSYSWNTGAAIKDLTGLAAGSYTLTITDQNGCSRILPTFTITQPTALSSIGAVTQVVCNGTATGAINISTPTGGVAPYTFLWSNGLTTQNNPSLIAGSYSVTITDASGCKLVLPFTVTEPAAIATTETQMNASCNGTSTGSISISTPTGGTAPFTYLWSNGVTTQSNMSILAGNYSVTITDSKGCSKLFGPYTITEPASIAVTGTSTPPSCNGSASGSISLDLPTGGVAPYSYSWSNGATTQNLTNVVAGTYTVTITDSKGCSNPTPVSFTIANGVPITGTASATPATVCSGQGTMVTATIDAAYTPATNAYSFNAGSTFQSSSSFAIAKITGDTVISVVIKDINGCLTDPIPVSVTTNKIAGNLDVTKTVSCFGNSDGELTMNITGSSAVYMYSINGSAFKHSNIFSNLAAGTYTVVVDDGSACNSSYTTTLTEPVLLTINIKTITDINPCLSATTGSIVITSNGGNPDKTFTITPSGSSQTDSTFTGLATGTYTISVTDSKGCTANVDGTVNSPAPLSITSVTTPVTCTNPLSGSIDISVSGGAVPYTYLWTDGSTNQDLINLSAGTYKIVVTDSKNCKDSLSVIIDPAPVVTGSAVATPATVCLGQSTTITATIDAAFTPATNAYSFDGGLTFQTAADFSIASILSDTTVHVLLKDVNSCLSNDIAVVISTSKIDATLDITNPLSCGGGSNGELTVTVTGNSTGYTYKLNGGAFQVSPVFSNLAGGNYTVVIYDGISCQSSLTTSLTEPVSFAMIVQQTENVSPCAGGNNGSILVSTSNANTPITFTLTPSGVSQQDNPLFSNLSAGTYTIDALDAKGCTASVTATIIQPNGVNVSLIVATIVNNICATNNNGSIQLSNVTGGIAPYTYTLNGVDSPTAFFDELVSGNHTIIITDKAGCITNYPFTISGPQQIGFEKKIVGSSCKNFDGSIQIINVTGGTPDYKYSINDGDNYFSTTLFTGLGPGSYPLRVQDKNGCSYGYTVTLPTKTAPIPYVRIQEPTCNGGSDGFIVLDSIYGGVPLFQYELDGTPVGSSTAYSDKAAGTYELTIIDQACTYKIDSFFVYNYTKNAYDTISASGITVTQPAAVTATVFSNDADRHENSGVAGIYNIQGGTPGYLWSADNIIFEPVVGDTVLLTKLSSGPHTIFVLDTNGCAASFEITILVEFFIPNLITPNKDGKNDRFEIMALPKGSRLKIVNRWGNEVYMSNNYDNSWDADEDSDGVFYYELTLPDNNRYKGWVEVIR</sequence>
<evidence type="ECO:0000313" key="3">
    <source>
        <dbReference type="Proteomes" id="UP000001822"/>
    </source>
</evidence>